<dbReference type="AlphaFoldDB" id="A0A0E9QP03"/>
<accession>A0A0E9QP03</accession>
<organism evidence="1">
    <name type="scientific">Anguilla anguilla</name>
    <name type="common">European freshwater eel</name>
    <name type="synonym">Muraena anguilla</name>
    <dbReference type="NCBI Taxonomy" id="7936"/>
    <lineage>
        <taxon>Eukaryota</taxon>
        <taxon>Metazoa</taxon>
        <taxon>Chordata</taxon>
        <taxon>Craniata</taxon>
        <taxon>Vertebrata</taxon>
        <taxon>Euteleostomi</taxon>
        <taxon>Actinopterygii</taxon>
        <taxon>Neopterygii</taxon>
        <taxon>Teleostei</taxon>
        <taxon>Anguilliformes</taxon>
        <taxon>Anguillidae</taxon>
        <taxon>Anguilla</taxon>
    </lineage>
</organism>
<reference evidence="1" key="1">
    <citation type="submission" date="2014-11" db="EMBL/GenBank/DDBJ databases">
        <authorList>
            <person name="Amaro Gonzalez C."/>
        </authorList>
    </citation>
    <scope>NUCLEOTIDE SEQUENCE</scope>
</reference>
<evidence type="ECO:0000313" key="1">
    <source>
        <dbReference type="EMBL" id="JAH18030.1"/>
    </source>
</evidence>
<proteinExistence type="predicted"/>
<dbReference type="EMBL" id="GBXM01090547">
    <property type="protein sequence ID" value="JAH18030.1"/>
    <property type="molecule type" value="Transcribed_RNA"/>
</dbReference>
<protein>
    <submittedName>
        <fullName evidence="1">Uncharacterized protein</fullName>
    </submittedName>
</protein>
<reference evidence="1" key="2">
    <citation type="journal article" date="2015" name="Fish Shellfish Immunol.">
        <title>Early steps in the European eel (Anguilla anguilla)-Vibrio vulnificus interaction in the gills: Role of the RtxA13 toxin.</title>
        <authorList>
            <person name="Callol A."/>
            <person name="Pajuelo D."/>
            <person name="Ebbesson L."/>
            <person name="Teles M."/>
            <person name="MacKenzie S."/>
            <person name="Amaro C."/>
        </authorList>
    </citation>
    <scope>NUCLEOTIDE SEQUENCE</scope>
</reference>
<name>A0A0E9QP03_ANGAN</name>
<sequence length="39" mass="4590">MLCIKMCPLIPVYYSGLSRYIFKPGRERNQIQKRNVCGI</sequence>